<dbReference type="Proteomes" id="UP000094043">
    <property type="component" value="Chromosome 5"/>
</dbReference>
<evidence type="ECO:0000313" key="2">
    <source>
        <dbReference type="EMBL" id="WVN89046.1"/>
    </source>
</evidence>
<keyword evidence="3" id="KW-1185">Reference proteome</keyword>
<dbReference type="OrthoDB" id="10261524at2759"/>
<dbReference type="EMBL" id="CP143788">
    <property type="protein sequence ID" value="WVN89046.1"/>
    <property type="molecule type" value="Genomic_DNA"/>
</dbReference>
<gene>
    <name evidence="2" type="ORF">L203_104262</name>
</gene>
<dbReference type="AlphaFoldDB" id="A0A1E3I5U5"/>
<accession>A0A1E3I5U5</accession>
<feature type="region of interest" description="Disordered" evidence="1">
    <location>
        <begin position="1"/>
        <end position="26"/>
    </location>
</feature>
<sequence>MIRPTALLKNASNAAKPQPMSSDHTKYHVSSTGFWKKFRDAVVVNPEISSGLPIPSLHRYPQPASRPEQYATPATRASDPAFNPYWKRDVRRSYPQTSVITQPHLSALLLSTPSLASIPSPSTMVETRNEPHALAPNAPSDAYQDVVPIGKVARLSEILKKIPEGKAFIGGGLLTGEGEAKLPPVPPRPSAKWVPKDGSKVPHGKWDYFPMYTVS</sequence>
<protein>
    <submittedName>
        <fullName evidence="2">Uncharacterized protein</fullName>
    </submittedName>
</protein>
<dbReference type="KEGG" id="cdep:91088472"/>
<organism evidence="2 3">
    <name type="scientific">Cryptococcus depauperatus CBS 7841</name>
    <dbReference type="NCBI Taxonomy" id="1295531"/>
    <lineage>
        <taxon>Eukaryota</taxon>
        <taxon>Fungi</taxon>
        <taxon>Dikarya</taxon>
        <taxon>Basidiomycota</taxon>
        <taxon>Agaricomycotina</taxon>
        <taxon>Tremellomycetes</taxon>
        <taxon>Tremellales</taxon>
        <taxon>Cryptococcaceae</taxon>
        <taxon>Cryptococcus</taxon>
    </lineage>
</organism>
<reference evidence="2" key="1">
    <citation type="submission" date="2016-06" db="EMBL/GenBank/DDBJ databases">
        <authorList>
            <person name="Cuomo C."/>
            <person name="Litvintseva A."/>
            <person name="Heitman J."/>
            <person name="Chen Y."/>
            <person name="Sun S."/>
            <person name="Springer D."/>
            <person name="Dromer F."/>
            <person name="Young S."/>
            <person name="Zeng Q."/>
            <person name="Chapman S."/>
            <person name="Gujja S."/>
            <person name="Saif S."/>
            <person name="Birren B."/>
        </authorList>
    </citation>
    <scope>NUCLEOTIDE SEQUENCE</scope>
    <source>
        <strain evidence="2">CBS 7841</strain>
    </source>
</reference>
<dbReference type="PANTHER" id="PTHR37325:SF1">
    <property type="entry name" value="OXIDOREDUCTASE 21 KDA SUBUNIT, PUTATIVE (AFU_ORTHOLOGUE AFUA_4G05910)-RELATED"/>
    <property type="match status" value="1"/>
</dbReference>
<dbReference type="PANTHER" id="PTHR37325">
    <property type="entry name" value="OXIDOREDUCTASE 21 KDA SUBUNIT, PUTATIVE (AFU_ORTHOLOGUE AFUA_4G05910)-RELATED"/>
    <property type="match status" value="1"/>
</dbReference>
<dbReference type="GeneID" id="91088472"/>
<evidence type="ECO:0000256" key="1">
    <source>
        <dbReference type="SAM" id="MobiDB-lite"/>
    </source>
</evidence>
<reference evidence="2" key="2">
    <citation type="journal article" date="2022" name="Elife">
        <title>Obligate sexual reproduction of a homothallic fungus closely related to the Cryptococcus pathogenic species complex.</title>
        <authorList>
            <person name="Passer A.R."/>
            <person name="Clancey S.A."/>
            <person name="Shea T."/>
            <person name="David-Palma M."/>
            <person name="Averette A.F."/>
            <person name="Boekhout T."/>
            <person name="Porcel B.M."/>
            <person name="Nowrousian M."/>
            <person name="Cuomo C.A."/>
            <person name="Sun S."/>
            <person name="Heitman J."/>
            <person name="Coelho M.A."/>
        </authorList>
    </citation>
    <scope>NUCLEOTIDE SEQUENCE</scope>
    <source>
        <strain evidence="2">CBS 7841</strain>
    </source>
</reference>
<dbReference type="VEuPathDB" id="FungiDB:L203_05268"/>
<proteinExistence type="predicted"/>
<dbReference type="CDD" id="cd22849">
    <property type="entry name" value="NuzM"/>
    <property type="match status" value="1"/>
</dbReference>
<dbReference type="PIRSF" id="PIRSF022976">
    <property type="entry name" value="NADH_Oxi_21kDa"/>
    <property type="match status" value="1"/>
</dbReference>
<dbReference type="RefSeq" id="XP_066069746.1">
    <property type="nucleotide sequence ID" value="XM_066213649.1"/>
</dbReference>
<evidence type="ECO:0000313" key="3">
    <source>
        <dbReference type="Proteomes" id="UP000094043"/>
    </source>
</evidence>
<name>A0A1E3I5U5_9TREE</name>
<reference evidence="2" key="3">
    <citation type="submission" date="2024-01" db="EMBL/GenBank/DDBJ databases">
        <authorList>
            <person name="Coelho M.A."/>
            <person name="David-Palma M."/>
            <person name="Shea T."/>
            <person name="Sun S."/>
            <person name="Cuomo C.A."/>
            <person name="Heitman J."/>
        </authorList>
    </citation>
    <scope>NUCLEOTIDE SEQUENCE</scope>
    <source>
        <strain evidence="2">CBS 7841</strain>
    </source>
</reference>
<feature type="compositionally biased region" description="Polar residues" evidence="1">
    <location>
        <begin position="10"/>
        <end position="26"/>
    </location>
</feature>
<dbReference type="InterPro" id="IPR016813">
    <property type="entry name" value="NADH_Ub_cplx-1_21kDa"/>
</dbReference>
<feature type="region of interest" description="Disordered" evidence="1">
    <location>
        <begin position="180"/>
        <end position="199"/>
    </location>
</feature>